<dbReference type="GO" id="GO:0005524">
    <property type="term" value="F:ATP binding"/>
    <property type="evidence" value="ECO:0007669"/>
    <property type="project" value="UniProtKB-KW"/>
</dbReference>
<evidence type="ECO:0000256" key="3">
    <source>
        <dbReference type="ARBA" id="ARBA00022840"/>
    </source>
</evidence>
<dbReference type="Proteomes" id="UP000000719">
    <property type="component" value="Chromosome"/>
</dbReference>
<dbReference type="InterPro" id="IPR027417">
    <property type="entry name" value="P-loop_NTPase"/>
</dbReference>
<dbReference type="KEGG" id="hor:Hore_19950"/>
<evidence type="ECO:0000313" key="5">
    <source>
        <dbReference type="EMBL" id="ACL70742.1"/>
    </source>
</evidence>
<keyword evidence="1" id="KW-0547">Nucleotide-binding</keyword>
<dbReference type="OrthoDB" id="47144at2"/>
<evidence type="ECO:0000256" key="1">
    <source>
        <dbReference type="ARBA" id="ARBA00022741"/>
    </source>
</evidence>
<protein>
    <submittedName>
        <fullName evidence="5">Nucleotide kinase</fullName>
    </submittedName>
</protein>
<proteinExistence type="predicted"/>
<evidence type="ECO:0000256" key="2">
    <source>
        <dbReference type="ARBA" id="ARBA00022801"/>
    </source>
</evidence>
<keyword evidence="5" id="KW-0418">Kinase</keyword>
<keyword evidence="5" id="KW-0808">Transferase</keyword>
<name>B8CZM3_HALOH</name>
<dbReference type="GO" id="GO:0017111">
    <property type="term" value="F:ribonucleoside triphosphate phosphatase activity"/>
    <property type="evidence" value="ECO:0007669"/>
    <property type="project" value="InterPro"/>
</dbReference>
<dbReference type="PANTHER" id="PTHR43146">
    <property type="entry name" value="CANCER-RELATED NUCLEOSIDE-TRIPHOSPHATASE"/>
    <property type="match status" value="1"/>
</dbReference>
<dbReference type="GO" id="GO:0016301">
    <property type="term" value="F:kinase activity"/>
    <property type="evidence" value="ECO:0007669"/>
    <property type="project" value="UniProtKB-KW"/>
</dbReference>
<dbReference type="Pfam" id="PF03266">
    <property type="entry name" value="NTPase_1"/>
    <property type="match status" value="1"/>
</dbReference>
<dbReference type="PANTHER" id="PTHR43146:SF1">
    <property type="entry name" value="CANCER-RELATED NUCLEOSIDE-TRIPHOSPHATASE"/>
    <property type="match status" value="1"/>
</dbReference>
<keyword evidence="6" id="KW-1185">Reference proteome</keyword>
<accession>B8CZM3</accession>
<dbReference type="eggNOG" id="COG1618">
    <property type="taxonomic scope" value="Bacteria"/>
</dbReference>
<keyword evidence="3" id="KW-0067">ATP-binding</keyword>
<dbReference type="RefSeq" id="WP_015923711.1">
    <property type="nucleotide sequence ID" value="NC_011899.1"/>
</dbReference>
<gene>
    <name evidence="5" type="ordered locus">Hore_19950</name>
</gene>
<dbReference type="Gene3D" id="3.40.50.300">
    <property type="entry name" value="P-loop containing nucleotide triphosphate hydrolases"/>
    <property type="match status" value="1"/>
</dbReference>
<dbReference type="STRING" id="373903.Hore_19950"/>
<organism evidence="5 6">
    <name type="scientific">Halothermothrix orenii (strain H 168 / OCM 544 / DSM 9562)</name>
    <dbReference type="NCBI Taxonomy" id="373903"/>
    <lineage>
        <taxon>Bacteria</taxon>
        <taxon>Bacillati</taxon>
        <taxon>Bacillota</taxon>
        <taxon>Clostridia</taxon>
        <taxon>Halanaerobiales</taxon>
        <taxon>Halothermotrichaceae</taxon>
        <taxon>Halothermothrix</taxon>
    </lineage>
</organism>
<dbReference type="SUPFAM" id="SSF52540">
    <property type="entry name" value="P-loop containing nucleoside triphosphate hydrolases"/>
    <property type="match status" value="1"/>
</dbReference>
<feature type="domain" description="AAA+ ATPase" evidence="4">
    <location>
        <begin position="1"/>
        <end position="163"/>
    </location>
</feature>
<sequence>MPNNIFLSGDDGSGKSTIIKNVIQELGLNSGGFIIKEIVEEERDWTECFLIDARVLCGNNQVPELDPENIVARRQGDETWHIRSSVYDKKGVELLARGFVSSDILVIDRLGEFELKANVFINKIEGLLDTPKPVLGAVNVKNNPFINNLMERRDCEFFVVSKESRERVYNEVLERVKDIL</sequence>
<dbReference type="AlphaFoldDB" id="B8CZM3"/>
<dbReference type="EMBL" id="CP001098">
    <property type="protein sequence ID" value="ACL70742.1"/>
    <property type="molecule type" value="Genomic_DNA"/>
</dbReference>
<dbReference type="HOGENOM" id="CLU_103145_2_1_9"/>
<evidence type="ECO:0000313" key="6">
    <source>
        <dbReference type="Proteomes" id="UP000000719"/>
    </source>
</evidence>
<dbReference type="InterPro" id="IPR004948">
    <property type="entry name" value="Nuc-triphosphatase_THEP1"/>
</dbReference>
<evidence type="ECO:0000259" key="4">
    <source>
        <dbReference type="SMART" id="SM00382"/>
    </source>
</evidence>
<keyword evidence="2" id="KW-0378">Hydrolase</keyword>
<dbReference type="SMART" id="SM00382">
    <property type="entry name" value="AAA"/>
    <property type="match status" value="1"/>
</dbReference>
<reference evidence="5 6" key="1">
    <citation type="journal article" date="2009" name="PLoS ONE">
        <title>Genome analysis of the anaerobic thermohalophilic bacterium Halothermothrix orenii.</title>
        <authorList>
            <person name="Mavromatis K."/>
            <person name="Ivanova N."/>
            <person name="Anderson I."/>
            <person name="Lykidis A."/>
            <person name="Hooper S.D."/>
            <person name="Sun H."/>
            <person name="Kunin V."/>
            <person name="Lapidus A."/>
            <person name="Hugenholtz P."/>
            <person name="Patel B."/>
            <person name="Kyrpides N.C."/>
        </authorList>
    </citation>
    <scope>NUCLEOTIDE SEQUENCE [LARGE SCALE GENOMIC DNA]</scope>
    <source>
        <strain evidence="6">H 168 / OCM 544 / DSM 9562</strain>
    </source>
</reference>
<dbReference type="InterPro" id="IPR003593">
    <property type="entry name" value="AAA+_ATPase"/>
</dbReference>